<reference evidence="1" key="1">
    <citation type="journal article" date="2008" name="Nature">
        <title>The amphioxus genome and the evolution of the chordate karyotype.</title>
        <authorList>
            <consortium name="US DOE Joint Genome Institute (JGI-PGF)"/>
            <person name="Putnam N.H."/>
            <person name="Butts T."/>
            <person name="Ferrier D.E.K."/>
            <person name="Furlong R.F."/>
            <person name="Hellsten U."/>
            <person name="Kawashima T."/>
            <person name="Robinson-Rechavi M."/>
            <person name="Shoguchi E."/>
            <person name="Terry A."/>
            <person name="Yu J.-K."/>
            <person name="Benito-Gutierrez E.L."/>
            <person name="Dubchak I."/>
            <person name="Garcia-Fernandez J."/>
            <person name="Gibson-Brown J.J."/>
            <person name="Grigoriev I.V."/>
            <person name="Horton A.C."/>
            <person name="de Jong P.J."/>
            <person name="Jurka J."/>
            <person name="Kapitonov V.V."/>
            <person name="Kohara Y."/>
            <person name="Kuroki Y."/>
            <person name="Lindquist E."/>
            <person name="Lucas S."/>
            <person name="Osoegawa K."/>
            <person name="Pennacchio L.A."/>
            <person name="Salamov A.A."/>
            <person name="Satou Y."/>
            <person name="Sauka-Spengler T."/>
            <person name="Schmutz J."/>
            <person name="Shin-I T."/>
            <person name="Toyoda A."/>
            <person name="Bronner-Fraser M."/>
            <person name="Fujiyama A."/>
            <person name="Holland L.Z."/>
            <person name="Holland P.W.H."/>
            <person name="Satoh N."/>
            <person name="Rokhsar D.S."/>
        </authorList>
    </citation>
    <scope>NUCLEOTIDE SEQUENCE [LARGE SCALE GENOMIC DNA]</scope>
    <source>
        <strain evidence="1">S238N-H82</strain>
        <tissue evidence="1">Testes</tissue>
    </source>
</reference>
<protein>
    <recommendedName>
        <fullName evidence="2">C-type lectin domain-containing protein</fullName>
    </recommendedName>
</protein>
<dbReference type="EMBL" id="GG666531">
    <property type="protein sequence ID" value="EEN58435.1"/>
    <property type="molecule type" value="Genomic_DNA"/>
</dbReference>
<dbReference type="AlphaFoldDB" id="C3YMU4"/>
<proteinExistence type="predicted"/>
<sequence>MIDGGTVVILDSPDEAVYVMELFDGEVFFVNAHWSTDEEKWLLDDGTPAFEGYPIDVPPGSSDTPCLLSMNGVLTPATCDEARNFLCELPGTPGPEDEDDETARDEGYDICENPIDIQCQNLITGEILENGDVGSDGLVCTLEDGAQCDNKMYNTGTTHNYCSTSHNNCSTTHNNCSTTHNYCSTTHNDCSTTNNDCSTTHNYCSTTHNYCSTTHNDCSTNNNDCSTTHNDCSTTHNDCSTTHNYCSTTHNYCSTTHNDCSTTHNYCSTTHNDCSTTHNYCCTTHNDCSTTHNDCSTTHHYCSTTHHYCSTTHNNM</sequence>
<accession>C3YMU4</accession>
<name>C3YMU4_BRAFL</name>
<dbReference type="SUPFAM" id="SSF56436">
    <property type="entry name" value="C-type lectin-like"/>
    <property type="match status" value="1"/>
</dbReference>
<dbReference type="InParanoid" id="C3YMU4"/>
<organism>
    <name type="scientific">Branchiostoma floridae</name>
    <name type="common">Florida lancelet</name>
    <name type="synonym">Amphioxus</name>
    <dbReference type="NCBI Taxonomy" id="7739"/>
    <lineage>
        <taxon>Eukaryota</taxon>
        <taxon>Metazoa</taxon>
        <taxon>Chordata</taxon>
        <taxon>Cephalochordata</taxon>
        <taxon>Leptocardii</taxon>
        <taxon>Amphioxiformes</taxon>
        <taxon>Branchiostomatidae</taxon>
        <taxon>Branchiostoma</taxon>
    </lineage>
</organism>
<gene>
    <name evidence="1" type="ORF">BRAFLDRAFT_63486</name>
</gene>
<evidence type="ECO:0000313" key="1">
    <source>
        <dbReference type="EMBL" id="EEN58435.1"/>
    </source>
</evidence>
<dbReference type="InterPro" id="IPR016187">
    <property type="entry name" value="CTDL_fold"/>
</dbReference>
<evidence type="ECO:0008006" key="2">
    <source>
        <dbReference type="Google" id="ProtNLM"/>
    </source>
</evidence>